<sequence>MTGRDESSDRSSACLLLGTPALLAALRTAAHFWINYQLISMLVCDMSVDIISHSNNVTM</sequence>
<protein>
    <submittedName>
        <fullName evidence="1">Uncharacterized protein</fullName>
    </submittedName>
</protein>
<dbReference type="EMBL" id="EU953684">
    <property type="protein sequence ID" value="ACG25802.1"/>
    <property type="molecule type" value="mRNA"/>
</dbReference>
<accession>B6SLR9</accession>
<proteinExistence type="evidence at transcript level"/>
<evidence type="ECO:0000313" key="1">
    <source>
        <dbReference type="EMBL" id="ACG25802.1"/>
    </source>
</evidence>
<name>B6SLR9_MAIZE</name>
<reference evidence="1" key="1">
    <citation type="journal article" date="2009" name="Plant Mol. Biol.">
        <title>Insights into corn genes derived from large-scale cDNA sequencing.</title>
        <authorList>
            <person name="Alexandrov N.N."/>
            <person name="Brover V.V."/>
            <person name="Freidin S."/>
            <person name="Troukhan M.E."/>
            <person name="Tatarinova T.V."/>
            <person name="Zhang H."/>
            <person name="Swaller T.J."/>
            <person name="Lu Y.P."/>
            <person name="Bouck J."/>
            <person name="Flavell R.B."/>
            <person name="Feldmann K.A."/>
        </authorList>
    </citation>
    <scope>NUCLEOTIDE SEQUENCE</scope>
</reference>
<organism evidence="1">
    <name type="scientific">Zea mays</name>
    <name type="common">Maize</name>
    <dbReference type="NCBI Taxonomy" id="4577"/>
    <lineage>
        <taxon>Eukaryota</taxon>
        <taxon>Viridiplantae</taxon>
        <taxon>Streptophyta</taxon>
        <taxon>Embryophyta</taxon>
        <taxon>Tracheophyta</taxon>
        <taxon>Spermatophyta</taxon>
        <taxon>Magnoliopsida</taxon>
        <taxon>Liliopsida</taxon>
        <taxon>Poales</taxon>
        <taxon>Poaceae</taxon>
        <taxon>PACMAD clade</taxon>
        <taxon>Panicoideae</taxon>
        <taxon>Andropogonodae</taxon>
        <taxon>Andropogoneae</taxon>
        <taxon>Tripsacinae</taxon>
        <taxon>Zea</taxon>
    </lineage>
</organism>
<dbReference type="AlphaFoldDB" id="B6SLR9"/>